<dbReference type="Gene3D" id="3.50.4.10">
    <property type="entry name" value="Hepatocyte Growth Factor"/>
    <property type="match status" value="1"/>
</dbReference>
<feature type="domain" description="Apple" evidence="2">
    <location>
        <begin position="64"/>
        <end position="99"/>
    </location>
</feature>
<dbReference type="OrthoDB" id="4330789at2759"/>
<evidence type="ECO:0000313" key="3">
    <source>
        <dbReference type="EMBL" id="KGO52274.1"/>
    </source>
</evidence>
<evidence type="ECO:0000259" key="2">
    <source>
        <dbReference type="Pfam" id="PF00024"/>
    </source>
</evidence>
<dbReference type="VEuPathDB" id="FungiDB:PEXP_063420"/>
<protein>
    <recommendedName>
        <fullName evidence="2">Apple domain-containing protein</fullName>
    </recommendedName>
</protein>
<feature type="chain" id="PRO_5009752803" description="Apple domain-containing protein" evidence="1">
    <location>
        <begin position="19"/>
        <end position="449"/>
    </location>
</feature>
<evidence type="ECO:0000313" key="4">
    <source>
        <dbReference type="Proteomes" id="UP000030143"/>
    </source>
</evidence>
<dbReference type="RefSeq" id="XP_016595035.1">
    <property type="nucleotide sequence ID" value="XM_016748193.1"/>
</dbReference>
<proteinExistence type="predicted"/>
<feature type="signal peptide" evidence="1">
    <location>
        <begin position="1"/>
        <end position="18"/>
    </location>
</feature>
<dbReference type="EMBL" id="JQFZ01000269">
    <property type="protein sequence ID" value="KGO52274.1"/>
    <property type="molecule type" value="Genomic_DNA"/>
</dbReference>
<reference evidence="3 4" key="1">
    <citation type="journal article" date="2015" name="Mol. Plant Microbe Interact.">
        <title>Genome, transcriptome, and functional analyses of Penicillium expansum provide new insights into secondary metabolism and pathogenicity.</title>
        <authorList>
            <person name="Ballester A.R."/>
            <person name="Marcet-Houben M."/>
            <person name="Levin E."/>
            <person name="Sela N."/>
            <person name="Selma-Lazaro C."/>
            <person name="Carmona L."/>
            <person name="Wisniewski M."/>
            <person name="Droby S."/>
            <person name="Gonzalez-Candelas L."/>
            <person name="Gabaldon T."/>
        </authorList>
    </citation>
    <scope>NUCLEOTIDE SEQUENCE [LARGE SCALE GENOMIC DNA]</scope>
    <source>
        <strain evidence="3 4">MD-8</strain>
    </source>
</reference>
<comment type="caution">
    <text evidence="3">The sequence shown here is derived from an EMBL/GenBank/DDBJ whole genome shotgun (WGS) entry which is preliminary data.</text>
</comment>
<dbReference type="SUPFAM" id="SSF57414">
    <property type="entry name" value="Hairpin loop containing domain-like"/>
    <property type="match status" value="1"/>
</dbReference>
<dbReference type="Proteomes" id="UP000030143">
    <property type="component" value="Unassembled WGS sequence"/>
</dbReference>
<dbReference type="Pfam" id="PF00024">
    <property type="entry name" value="PAN_1"/>
    <property type="match status" value="1"/>
</dbReference>
<keyword evidence="1" id="KW-0732">Signal</keyword>
<dbReference type="GeneID" id="27683614"/>
<organism evidence="3 4">
    <name type="scientific">Penicillium expansum</name>
    <name type="common">Blue mold rot fungus</name>
    <dbReference type="NCBI Taxonomy" id="27334"/>
    <lineage>
        <taxon>Eukaryota</taxon>
        <taxon>Fungi</taxon>
        <taxon>Dikarya</taxon>
        <taxon>Ascomycota</taxon>
        <taxon>Pezizomycotina</taxon>
        <taxon>Eurotiomycetes</taxon>
        <taxon>Eurotiomycetidae</taxon>
        <taxon>Eurotiales</taxon>
        <taxon>Aspergillaceae</taxon>
        <taxon>Penicillium</taxon>
    </lineage>
</organism>
<dbReference type="PhylomeDB" id="A0A0A2K6H7"/>
<accession>A0A0A2K6H7</accession>
<dbReference type="STRING" id="27334.A0A0A2K6H7"/>
<keyword evidence="4" id="KW-1185">Reference proteome</keyword>
<sequence length="449" mass="48760">MKLQYLFHGLCLLKLIEAQTDAEQFKATCDSQDEQVQTLDSGYKFKFICGKTGVTGNRIGFAQETGTLEDCAALCADNAECKGSMWDYGFKSCQLYNNGDDLQTRRRGIFLRREEESSSADCTAVEAELRECEAAEIVLQDDLKTCQTTQTESQQAHTEVAEKLEACEFERDLCEGSVDDAKKCETENSQITDLTEELQQCTTAALSNTLQLEQCQSTSSSCAVDLQQCQSASSSCTIDLQQCQNNAVSSAIELQQCQSTSSSCALQLQQSQAAASSSANQLQQCQNSASSTATQLQQCQATALSTANQLQQCQATASSSGLELQQCKANAASTTQQLQQCKADTVASAGVPAFNECNAGGNGQIVKIGNRSFKQRCNVSMWKSRMPLRRVVRPGLTRQECALICALDGGCRSVYFVRSTITIGECQLQNENIESKLNQGNADIAYIPV</sequence>
<evidence type="ECO:0000256" key="1">
    <source>
        <dbReference type="SAM" id="SignalP"/>
    </source>
</evidence>
<name>A0A0A2K6H7_PENEN</name>
<dbReference type="AlphaFoldDB" id="A0A0A2K6H7"/>
<dbReference type="HOGENOM" id="CLU_609881_0_0_1"/>
<gene>
    <name evidence="3" type="ORF">PEX2_109260</name>
</gene>
<dbReference type="InterPro" id="IPR003609">
    <property type="entry name" value="Pan_app"/>
</dbReference>